<evidence type="ECO:0000256" key="4">
    <source>
        <dbReference type="ARBA" id="ARBA00022801"/>
    </source>
</evidence>
<evidence type="ECO:0000256" key="3">
    <source>
        <dbReference type="ARBA" id="ARBA00022723"/>
    </source>
</evidence>
<keyword evidence="13" id="KW-1185">Reference proteome</keyword>
<keyword evidence="3 9" id="KW-0479">Metal-binding</keyword>
<keyword evidence="4 9" id="KW-0378">Hydrolase</keyword>
<evidence type="ECO:0000256" key="7">
    <source>
        <dbReference type="ARBA" id="ARBA00024603"/>
    </source>
</evidence>
<dbReference type="GO" id="GO:0016787">
    <property type="term" value="F:hydrolase activity"/>
    <property type="evidence" value="ECO:0007669"/>
    <property type="project" value="UniProtKB-KW"/>
</dbReference>
<dbReference type="CDD" id="cd06456">
    <property type="entry name" value="M3A_DCP"/>
    <property type="match status" value="1"/>
</dbReference>
<dbReference type="SUPFAM" id="SSF55486">
    <property type="entry name" value="Metalloproteases ('zincins'), catalytic domain"/>
    <property type="match status" value="1"/>
</dbReference>
<dbReference type="Gene3D" id="1.10.1370.10">
    <property type="entry name" value="Neurolysin, domain 3"/>
    <property type="match status" value="1"/>
</dbReference>
<dbReference type="Pfam" id="PF01432">
    <property type="entry name" value="Peptidase_M3"/>
    <property type="match status" value="1"/>
</dbReference>
<comment type="catalytic activity">
    <reaction evidence="7">
        <text>Hydrolysis of oligopeptides, with broad specificity. Gly or Ala commonly occur as P1 or P1' residues, but more distant residues are also important, as is shown by the fact that Z-Gly-Pro-Gly-|-Gly-Pro-Ala is cleaved, but not Z-(Gly)(5).</text>
        <dbReference type="EC" id="3.4.24.70"/>
    </reaction>
</comment>
<dbReference type="InterPro" id="IPR024079">
    <property type="entry name" value="MetalloPept_cat_dom_sf"/>
</dbReference>
<dbReference type="Pfam" id="PF19310">
    <property type="entry name" value="TOP_N"/>
    <property type="match status" value="1"/>
</dbReference>
<proteinExistence type="inferred from homology"/>
<comment type="similarity">
    <text evidence="1 9">Belongs to the peptidase M3 family.</text>
</comment>
<evidence type="ECO:0000313" key="12">
    <source>
        <dbReference type="EMBL" id="MEA5390407.1"/>
    </source>
</evidence>
<evidence type="ECO:0000256" key="9">
    <source>
        <dbReference type="RuleBase" id="RU003435"/>
    </source>
</evidence>
<reference evidence="12 13" key="1">
    <citation type="submission" date="2023-12" db="EMBL/GenBank/DDBJ databases">
        <title>Baltic Sea Cyanobacteria.</title>
        <authorList>
            <person name="Delbaje E."/>
            <person name="Fewer D.P."/>
            <person name="Shishido T.K."/>
        </authorList>
    </citation>
    <scope>NUCLEOTIDE SEQUENCE [LARGE SCALE GENOMIC DNA]</scope>
    <source>
        <strain evidence="12 13">UHCC 0139</strain>
    </source>
</reference>
<dbReference type="InterPro" id="IPR024077">
    <property type="entry name" value="Neurolysin/TOP_dom2"/>
</dbReference>
<dbReference type="PANTHER" id="PTHR11804">
    <property type="entry name" value="PROTEASE M3 THIMET OLIGOPEPTIDASE-RELATED"/>
    <property type="match status" value="1"/>
</dbReference>
<evidence type="ECO:0000256" key="5">
    <source>
        <dbReference type="ARBA" id="ARBA00022833"/>
    </source>
</evidence>
<evidence type="ECO:0000259" key="10">
    <source>
        <dbReference type="Pfam" id="PF01432"/>
    </source>
</evidence>
<dbReference type="InterPro" id="IPR045090">
    <property type="entry name" value="Pept_M3A_M3B"/>
</dbReference>
<dbReference type="Gene3D" id="1.10.1370.40">
    <property type="match status" value="1"/>
</dbReference>
<keyword evidence="6 9" id="KW-0482">Metalloprotease</keyword>
<keyword evidence="5 9" id="KW-0862">Zinc</keyword>
<dbReference type="EMBL" id="JAYGHX010000002">
    <property type="protein sequence ID" value="MEA5390407.1"/>
    <property type="molecule type" value="Genomic_DNA"/>
</dbReference>
<evidence type="ECO:0000256" key="8">
    <source>
        <dbReference type="ARBA" id="ARBA00026100"/>
    </source>
</evidence>
<organism evidence="12 13">
    <name type="scientific">Cyanobium gracile UHCC 0139</name>
    <dbReference type="NCBI Taxonomy" id="3110308"/>
    <lineage>
        <taxon>Bacteria</taxon>
        <taxon>Bacillati</taxon>
        <taxon>Cyanobacteriota</taxon>
        <taxon>Cyanophyceae</taxon>
        <taxon>Synechococcales</taxon>
        <taxon>Prochlorococcaceae</taxon>
        <taxon>Cyanobium</taxon>
    </lineage>
</organism>
<dbReference type="Proteomes" id="UP001304461">
    <property type="component" value="Unassembled WGS sequence"/>
</dbReference>
<evidence type="ECO:0000259" key="11">
    <source>
        <dbReference type="Pfam" id="PF19310"/>
    </source>
</evidence>
<dbReference type="EC" id="3.4.24.70" evidence="8"/>
<dbReference type="Gene3D" id="3.40.390.10">
    <property type="entry name" value="Collagenase (Catalytic Domain)"/>
    <property type="match status" value="1"/>
</dbReference>
<evidence type="ECO:0000313" key="13">
    <source>
        <dbReference type="Proteomes" id="UP001304461"/>
    </source>
</evidence>
<accession>A0ABU5RRJ5</accession>
<evidence type="ECO:0000256" key="6">
    <source>
        <dbReference type="ARBA" id="ARBA00023049"/>
    </source>
</evidence>
<dbReference type="RefSeq" id="WP_323304512.1">
    <property type="nucleotide sequence ID" value="NZ_JAYGHX010000002.1"/>
</dbReference>
<evidence type="ECO:0000256" key="2">
    <source>
        <dbReference type="ARBA" id="ARBA00022670"/>
    </source>
</evidence>
<dbReference type="PANTHER" id="PTHR11804:SF83">
    <property type="entry name" value="LD37516P"/>
    <property type="match status" value="1"/>
</dbReference>
<gene>
    <name evidence="12" type="ORF">VB738_03935</name>
</gene>
<keyword evidence="2 9" id="KW-0645">Protease</keyword>
<feature type="domain" description="Peptidase M3A/M3B catalytic" evidence="10">
    <location>
        <begin position="239"/>
        <end position="698"/>
    </location>
</feature>
<sequence>MTTTLQSPPALLAGEGLPRFEAITPDQVVAHIPALLSTLQAELDRLEADLAAAASEGRSLGWAEVMDPLHRLGERLRWSWGVVSHLNGVCNSPELREAHASQQAAVVAFGNRAGQSRVLFEALRSLQAQGGLDATQERILTAELRDMELRGVGLQGETQVAFNAASQELAELATAFGNRVLDATNAWTLRLSDPAEVEGLPESLKEQLAQAARDAGDGEATVAEGPWLLGLDMPRFGPFLKYSRRRDLREIAYKAHVSRASGKTDGNWPAIERILTLRREQARRLGYGSWAEVSLAAKMAGSVADVEALLEDLRSAAYPVALQELEALRACAAREGAAEAADLKPWDVSFWAEVRRREAFDLDGEALRPWFPLPRVLDGLFGLCDRLFGIRIRPADGEAPVWHPDVRFFRVEDAGSGEPLAAFYLDPYSRPGSKRGGAWMDECLVRSLDASGQPVLPVAYLVCNQSPPVGDTPSLMTFEEVETLFHEFGHGLQHMLTTVERPQAAGINNVEWDAVELPSQFMENWCYDHATLMGMARHWQSGEPLPEAEFAKLQAARTFMGGAATLRQVHFALTDLRLHSQWTPDGGRTPEQLRREIAVTTTVLDPIEEDAFLCSFGHIFAGGYSAGYYSYKWAEVLSADAFSAFEEVGLENEAAIQATGRRFRETVLSLGGSRHPGEVFETFRGRPPSPEALIRHSGLVAAGA</sequence>
<evidence type="ECO:0000256" key="1">
    <source>
        <dbReference type="ARBA" id="ARBA00006040"/>
    </source>
</evidence>
<feature type="domain" description="Oligopeptidase A N-terminal" evidence="11">
    <location>
        <begin position="34"/>
        <end position="158"/>
    </location>
</feature>
<dbReference type="InterPro" id="IPR034005">
    <property type="entry name" value="M3A_DCP"/>
</dbReference>
<protein>
    <recommendedName>
        <fullName evidence="8">oligopeptidase A</fullName>
        <ecNumber evidence="8">3.4.24.70</ecNumber>
    </recommendedName>
</protein>
<dbReference type="InterPro" id="IPR001567">
    <property type="entry name" value="Pept_M3A_M3B_dom"/>
</dbReference>
<comment type="caution">
    <text evidence="12">The sequence shown here is derived from an EMBL/GenBank/DDBJ whole genome shotgun (WGS) entry which is preliminary data.</text>
</comment>
<name>A0ABU5RRJ5_9CYAN</name>
<comment type="cofactor">
    <cofactor evidence="9">
        <name>Zn(2+)</name>
        <dbReference type="ChEBI" id="CHEBI:29105"/>
    </cofactor>
    <text evidence="9">Binds 1 zinc ion.</text>
</comment>
<dbReference type="InterPro" id="IPR045666">
    <property type="entry name" value="OpdA_N"/>
</dbReference>